<keyword evidence="4" id="KW-1185">Reference proteome</keyword>
<dbReference type="InterPro" id="IPR002347">
    <property type="entry name" value="SDR_fam"/>
</dbReference>
<dbReference type="InterPro" id="IPR036291">
    <property type="entry name" value="NAD(P)-bd_dom_sf"/>
</dbReference>
<dbReference type="InParanoid" id="A0A067PIL7"/>
<evidence type="ECO:0000313" key="3">
    <source>
        <dbReference type="EMBL" id="KDQ50847.1"/>
    </source>
</evidence>
<dbReference type="PANTHER" id="PTHR43976:SF16">
    <property type="entry name" value="SHORT-CHAIN DEHYDROGENASE_REDUCTASE FAMILY PROTEIN"/>
    <property type="match status" value="1"/>
</dbReference>
<proteinExistence type="inferred from homology"/>
<dbReference type="Gene3D" id="3.40.50.720">
    <property type="entry name" value="NAD(P)-binding Rossmann-like Domain"/>
    <property type="match status" value="1"/>
</dbReference>
<reference evidence="4" key="1">
    <citation type="journal article" date="2014" name="Proc. Natl. Acad. Sci. U.S.A.">
        <title>Extensive sampling of basidiomycete genomes demonstrates inadequacy of the white-rot/brown-rot paradigm for wood decay fungi.</title>
        <authorList>
            <person name="Riley R."/>
            <person name="Salamov A.A."/>
            <person name="Brown D.W."/>
            <person name="Nagy L.G."/>
            <person name="Floudas D."/>
            <person name="Held B.W."/>
            <person name="Levasseur A."/>
            <person name="Lombard V."/>
            <person name="Morin E."/>
            <person name="Otillar R."/>
            <person name="Lindquist E.A."/>
            <person name="Sun H."/>
            <person name="LaButti K.M."/>
            <person name="Schmutz J."/>
            <person name="Jabbour D."/>
            <person name="Luo H."/>
            <person name="Baker S.E."/>
            <person name="Pisabarro A.G."/>
            <person name="Walton J.D."/>
            <person name="Blanchette R.A."/>
            <person name="Henrissat B."/>
            <person name="Martin F."/>
            <person name="Cullen D."/>
            <person name="Hibbett D.S."/>
            <person name="Grigoriev I.V."/>
        </authorList>
    </citation>
    <scope>NUCLEOTIDE SEQUENCE [LARGE SCALE GENOMIC DNA]</scope>
    <source>
        <strain evidence="4">MUCL 33604</strain>
    </source>
</reference>
<dbReference type="SUPFAM" id="SSF51735">
    <property type="entry name" value="NAD(P)-binding Rossmann-fold domains"/>
    <property type="match status" value="1"/>
</dbReference>
<name>A0A067PIL7_9AGAM</name>
<protein>
    <recommendedName>
        <fullName evidence="5">NAD(P)-binding protein</fullName>
    </recommendedName>
</protein>
<evidence type="ECO:0000313" key="4">
    <source>
        <dbReference type="Proteomes" id="UP000027265"/>
    </source>
</evidence>
<keyword evidence="2" id="KW-0560">Oxidoreductase</keyword>
<dbReference type="PRINTS" id="PR00081">
    <property type="entry name" value="GDHRDH"/>
</dbReference>
<evidence type="ECO:0000256" key="1">
    <source>
        <dbReference type="ARBA" id="ARBA00006484"/>
    </source>
</evidence>
<dbReference type="PANTHER" id="PTHR43976">
    <property type="entry name" value="SHORT CHAIN DEHYDROGENASE"/>
    <property type="match status" value="1"/>
</dbReference>
<dbReference type="Pfam" id="PF00106">
    <property type="entry name" value="adh_short"/>
    <property type="match status" value="1"/>
</dbReference>
<accession>A0A067PIL7</accession>
<dbReference type="InterPro" id="IPR051911">
    <property type="entry name" value="SDR_oxidoreductase"/>
</dbReference>
<evidence type="ECO:0008006" key="5">
    <source>
        <dbReference type="Google" id="ProtNLM"/>
    </source>
</evidence>
<dbReference type="FunCoup" id="A0A067PIL7">
    <property type="interactions" value="310"/>
</dbReference>
<dbReference type="EMBL" id="KL197754">
    <property type="protein sequence ID" value="KDQ50847.1"/>
    <property type="molecule type" value="Genomic_DNA"/>
</dbReference>
<dbReference type="AlphaFoldDB" id="A0A067PIL7"/>
<organism evidence="3 4">
    <name type="scientific">Jaapia argillacea MUCL 33604</name>
    <dbReference type="NCBI Taxonomy" id="933084"/>
    <lineage>
        <taxon>Eukaryota</taxon>
        <taxon>Fungi</taxon>
        <taxon>Dikarya</taxon>
        <taxon>Basidiomycota</taxon>
        <taxon>Agaricomycotina</taxon>
        <taxon>Agaricomycetes</taxon>
        <taxon>Agaricomycetidae</taxon>
        <taxon>Jaapiales</taxon>
        <taxon>Jaapiaceae</taxon>
        <taxon>Jaapia</taxon>
    </lineage>
</organism>
<dbReference type="HOGENOM" id="CLU_010194_2_9_1"/>
<dbReference type="GO" id="GO:0016491">
    <property type="term" value="F:oxidoreductase activity"/>
    <property type="evidence" value="ECO:0007669"/>
    <property type="project" value="UniProtKB-KW"/>
</dbReference>
<dbReference type="Proteomes" id="UP000027265">
    <property type="component" value="Unassembled WGS sequence"/>
</dbReference>
<sequence>MNNNHRRGSIPWPLITSVRVVSELTWIRFIFIAHFRSTSSLMPPKVWFITGVSSGLGRALTEHVLKEGEIAVATLRNPQTLSDLSTKYPTSQLLVVKVDVTKPDDITSAFKKVQEEFGRLDVVVNNAGYGALAEIEGTPVDGVARGVFEVNFWGAANVSREAVRFFRDVNVPGVGGRLLQISSMAGVEAGPAIGYYSASSGFSESLRKELNPAWNIKINVIEPGGFQTRGTKPESLVTVPPHPAYDYPGSLTSMVRQYITTAVLPGDANKAVGRIYEIVTRDGDLPFRIQLGKDSIAAVKRKIDDLQADVVEVEKQGWSENLLLAN</sequence>
<comment type="similarity">
    <text evidence="1">Belongs to the short-chain dehydrogenases/reductases (SDR) family.</text>
</comment>
<dbReference type="OrthoDB" id="1274115at2759"/>
<evidence type="ECO:0000256" key="2">
    <source>
        <dbReference type="ARBA" id="ARBA00023002"/>
    </source>
</evidence>
<dbReference type="STRING" id="933084.A0A067PIL7"/>
<gene>
    <name evidence="3" type="ORF">JAAARDRAFT_62885</name>
</gene>